<name>A0ABS9D508_9ALTE</name>
<keyword evidence="5" id="KW-1185">Reference proteome</keyword>
<feature type="domain" description="Peptidase M24" evidence="2">
    <location>
        <begin position="207"/>
        <end position="426"/>
    </location>
</feature>
<organism evidence="4 5">
    <name type="scientific">Paraglaciecola algarum</name>
    <dbReference type="NCBI Taxonomy" id="3050085"/>
    <lineage>
        <taxon>Bacteria</taxon>
        <taxon>Pseudomonadati</taxon>
        <taxon>Pseudomonadota</taxon>
        <taxon>Gammaproteobacteria</taxon>
        <taxon>Alteromonadales</taxon>
        <taxon>Alteromonadaceae</taxon>
        <taxon>Paraglaciecola</taxon>
    </lineage>
</organism>
<evidence type="ECO:0000259" key="3">
    <source>
        <dbReference type="Pfam" id="PF01321"/>
    </source>
</evidence>
<accession>A0ABS9D508</accession>
<dbReference type="PANTHER" id="PTHR46112:SF3">
    <property type="entry name" value="AMINOPEPTIDASE YPDF"/>
    <property type="match status" value="1"/>
</dbReference>
<protein>
    <submittedName>
        <fullName evidence="4">Xaa-Pro peptidase family protein</fullName>
    </submittedName>
</protein>
<sequence>MTINKRTFLKATGAMLASLPFTATSQSNSVVNQNKSLIEPRATKLTDITKGIKPISVDERKTRIAKAQSLMQQNNIAAMVLEPGASMDYFTGIQWWRSERLTAVVIPQQGDIAVVCPFFEEPSIRETLAVGDDVRVWQEHESPFVRVKQVIADRKIKLSKGTIAFESSVRYFAQQGVMNVLNQMQDISADPITRGCRMIKSQHELQLMHKANEITLRAYQHVWEFLSKQMSYLTRTPPPPFSPRLNQESIKRMMDAAQKKLGGSGTWNMVLLNEASAYPHGTKQKQELREGSVILMDCGCSVHGYQSDISRTFVFGEPSKKQQKIWNTVREGQNVAFEAAQLGKTAGSVDGAVRAYYETQGLGPNYKLPGLSHRTGHGIGMEGHEPVNFVRGETEALKPGMCFSNEPGIYLPGEFGVRLEDCVYMTNKGVQWFTHPPESLASPIGKLVSLQS</sequence>
<proteinExistence type="predicted"/>
<evidence type="ECO:0000313" key="5">
    <source>
        <dbReference type="Proteomes" id="UP001521137"/>
    </source>
</evidence>
<evidence type="ECO:0000256" key="1">
    <source>
        <dbReference type="SAM" id="SignalP"/>
    </source>
</evidence>
<dbReference type="RefSeq" id="WP_235311493.1">
    <property type="nucleotide sequence ID" value="NZ_JAKGAS010000003.1"/>
</dbReference>
<dbReference type="InterPro" id="IPR050659">
    <property type="entry name" value="Peptidase_M24B"/>
</dbReference>
<dbReference type="InterPro" id="IPR000587">
    <property type="entry name" value="Creatinase_N"/>
</dbReference>
<dbReference type="Gene3D" id="3.90.230.10">
    <property type="entry name" value="Creatinase/methionine aminopeptidase superfamily"/>
    <property type="match status" value="1"/>
</dbReference>
<evidence type="ECO:0000259" key="2">
    <source>
        <dbReference type="Pfam" id="PF00557"/>
    </source>
</evidence>
<comment type="caution">
    <text evidence="4">The sequence shown here is derived from an EMBL/GenBank/DDBJ whole genome shotgun (WGS) entry which is preliminary data.</text>
</comment>
<feature type="signal peptide" evidence="1">
    <location>
        <begin position="1"/>
        <end position="25"/>
    </location>
</feature>
<dbReference type="Pfam" id="PF01321">
    <property type="entry name" value="Creatinase_N"/>
    <property type="match status" value="1"/>
</dbReference>
<dbReference type="SUPFAM" id="SSF53092">
    <property type="entry name" value="Creatinase/prolidase N-terminal domain"/>
    <property type="match status" value="1"/>
</dbReference>
<dbReference type="EMBL" id="JAKGAS010000003">
    <property type="protein sequence ID" value="MCF2947961.1"/>
    <property type="molecule type" value="Genomic_DNA"/>
</dbReference>
<dbReference type="InterPro" id="IPR000994">
    <property type="entry name" value="Pept_M24"/>
</dbReference>
<dbReference type="InterPro" id="IPR029149">
    <property type="entry name" value="Creatin/AminoP/Spt16_N"/>
</dbReference>
<dbReference type="Gene3D" id="3.40.350.10">
    <property type="entry name" value="Creatinase/prolidase N-terminal domain"/>
    <property type="match status" value="1"/>
</dbReference>
<dbReference type="SUPFAM" id="SSF55920">
    <property type="entry name" value="Creatinase/aminopeptidase"/>
    <property type="match status" value="1"/>
</dbReference>
<dbReference type="InterPro" id="IPR036005">
    <property type="entry name" value="Creatinase/aminopeptidase-like"/>
</dbReference>
<gene>
    <name evidence="4" type="ORF">L0668_07575</name>
</gene>
<dbReference type="PANTHER" id="PTHR46112">
    <property type="entry name" value="AMINOPEPTIDASE"/>
    <property type="match status" value="1"/>
</dbReference>
<dbReference type="Proteomes" id="UP001521137">
    <property type="component" value="Unassembled WGS sequence"/>
</dbReference>
<feature type="domain" description="Creatinase N-terminal" evidence="3">
    <location>
        <begin position="63"/>
        <end position="199"/>
    </location>
</feature>
<feature type="chain" id="PRO_5045763619" evidence="1">
    <location>
        <begin position="26"/>
        <end position="452"/>
    </location>
</feature>
<reference evidence="4 5" key="1">
    <citation type="submission" date="2022-01" db="EMBL/GenBank/DDBJ databases">
        <title>Paraglaciecola sp. G1-23.</title>
        <authorList>
            <person name="Jin M.S."/>
            <person name="Han D.M."/>
            <person name="Kim H.M."/>
            <person name="Jeon C.O."/>
        </authorList>
    </citation>
    <scope>NUCLEOTIDE SEQUENCE [LARGE SCALE GENOMIC DNA]</scope>
    <source>
        <strain evidence="4 5">G1-23</strain>
    </source>
</reference>
<keyword evidence="1" id="KW-0732">Signal</keyword>
<evidence type="ECO:0000313" key="4">
    <source>
        <dbReference type="EMBL" id="MCF2947961.1"/>
    </source>
</evidence>
<dbReference type="Pfam" id="PF00557">
    <property type="entry name" value="Peptidase_M24"/>
    <property type="match status" value="1"/>
</dbReference>